<feature type="domain" description="LRAT" evidence="1">
    <location>
        <begin position="64"/>
        <end position="175"/>
    </location>
</feature>
<protein>
    <recommendedName>
        <fullName evidence="1">LRAT domain-containing protein</fullName>
    </recommendedName>
</protein>
<dbReference type="InterPro" id="IPR007053">
    <property type="entry name" value="LRAT_dom"/>
</dbReference>
<sequence length="191" mass="21961">MKCKANDCELEYYISDCSKDPPPDVSISYQGKIFFMKTPVQRSEFHYSDKTVQLISELEEGDHIVWKMWQSFYHHAIVVEIIGDTQLSVIHWTNNSSSSNLSSSGNAKGILVCETIDFKKKYFKRVNHVYKENRKVVVARAFHMLENENKPYSVTENNCESFAMYCTRGIFHSVQGTVAKKVLTFPLQALA</sequence>
<evidence type="ECO:0000259" key="1">
    <source>
        <dbReference type="PROSITE" id="PS51934"/>
    </source>
</evidence>
<evidence type="ECO:0000313" key="2">
    <source>
        <dbReference type="EMBL" id="KAJ8033545.1"/>
    </source>
</evidence>
<evidence type="ECO:0000313" key="3">
    <source>
        <dbReference type="Proteomes" id="UP001152320"/>
    </source>
</evidence>
<dbReference type="Gene3D" id="3.90.1720.10">
    <property type="entry name" value="endopeptidase domain like (from Nostoc punctiforme)"/>
    <property type="match status" value="1"/>
</dbReference>
<dbReference type="Pfam" id="PF04970">
    <property type="entry name" value="LRAT"/>
    <property type="match status" value="1"/>
</dbReference>
<dbReference type="Proteomes" id="UP001152320">
    <property type="component" value="Chromosome 11"/>
</dbReference>
<dbReference type="AlphaFoldDB" id="A0A9Q1BVS6"/>
<reference evidence="2" key="1">
    <citation type="submission" date="2021-10" db="EMBL/GenBank/DDBJ databases">
        <title>Tropical sea cucumber genome reveals ecological adaptation and Cuvierian tubules defense mechanism.</title>
        <authorList>
            <person name="Chen T."/>
        </authorList>
    </citation>
    <scope>NUCLEOTIDE SEQUENCE</scope>
    <source>
        <strain evidence="2">Nanhai2018</strain>
        <tissue evidence="2">Muscle</tissue>
    </source>
</reference>
<dbReference type="PROSITE" id="PS51934">
    <property type="entry name" value="LRAT"/>
    <property type="match status" value="1"/>
</dbReference>
<keyword evidence="3" id="KW-1185">Reference proteome</keyword>
<dbReference type="PANTHER" id="PTHR46137">
    <property type="entry name" value="OS05G0310600 PROTEIN"/>
    <property type="match status" value="1"/>
</dbReference>
<name>A0A9Q1BVS6_HOLLE</name>
<dbReference type="EMBL" id="JAIZAY010000011">
    <property type="protein sequence ID" value="KAJ8033545.1"/>
    <property type="molecule type" value="Genomic_DNA"/>
</dbReference>
<dbReference type="OrthoDB" id="421951at2759"/>
<dbReference type="PANTHER" id="PTHR46137:SF3">
    <property type="entry name" value="OS05G0310600 PROTEIN"/>
    <property type="match status" value="1"/>
</dbReference>
<accession>A0A9Q1BVS6</accession>
<organism evidence="2 3">
    <name type="scientific">Holothuria leucospilota</name>
    <name type="common">Black long sea cucumber</name>
    <name type="synonym">Mertensiothuria leucospilota</name>
    <dbReference type="NCBI Taxonomy" id="206669"/>
    <lineage>
        <taxon>Eukaryota</taxon>
        <taxon>Metazoa</taxon>
        <taxon>Echinodermata</taxon>
        <taxon>Eleutherozoa</taxon>
        <taxon>Echinozoa</taxon>
        <taxon>Holothuroidea</taxon>
        <taxon>Aspidochirotacea</taxon>
        <taxon>Aspidochirotida</taxon>
        <taxon>Holothuriidae</taxon>
        <taxon>Holothuria</taxon>
    </lineage>
</organism>
<comment type="caution">
    <text evidence="2">The sequence shown here is derived from an EMBL/GenBank/DDBJ whole genome shotgun (WGS) entry which is preliminary data.</text>
</comment>
<proteinExistence type="predicted"/>
<gene>
    <name evidence="2" type="ORF">HOLleu_23822</name>
</gene>